<dbReference type="UniPathway" id="UPA00135">
    <property type="reaction ID" value="UER00198"/>
</dbReference>
<dbReference type="InterPro" id="IPR023214">
    <property type="entry name" value="HAD_sf"/>
</dbReference>
<dbReference type="SFLD" id="SFLDF00029">
    <property type="entry name" value="phosphoserine_phosphatase"/>
    <property type="match status" value="1"/>
</dbReference>
<dbReference type="GO" id="GO:0006564">
    <property type="term" value="P:L-serine biosynthetic process"/>
    <property type="evidence" value="ECO:0007669"/>
    <property type="project" value="UniProtKB-KW"/>
</dbReference>
<dbReference type="GO" id="GO:0036424">
    <property type="term" value="F:L-phosphoserine phosphatase activity"/>
    <property type="evidence" value="ECO:0007669"/>
    <property type="project" value="InterPro"/>
</dbReference>
<evidence type="ECO:0000256" key="3">
    <source>
        <dbReference type="ARBA" id="ARBA00009184"/>
    </source>
</evidence>
<dbReference type="PANTHER" id="PTHR43344">
    <property type="entry name" value="PHOSPHOSERINE PHOSPHATASE"/>
    <property type="match status" value="1"/>
</dbReference>
<evidence type="ECO:0000256" key="14">
    <source>
        <dbReference type="PIRSR" id="PIRSR604469-1"/>
    </source>
</evidence>
<dbReference type="eggNOG" id="COG0560">
    <property type="taxonomic scope" value="Bacteria"/>
</dbReference>
<dbReference type="SUPFAM" id="SSF56784">
    <property type="entry name" value="HAD-like"/>
    <property type="match status" value="1"/>
</dbReference>
<name>B8KUQ3_9GAMM</name>
<evidence type="ECO:0000256" key="10">
    <source>
        <dbReference type="ARBA" id="ARBA00023299"/>
    </source>
</evidence>
<dbReference type="CDD" id="cd07500">
    <property type="entry name" value="HAD_PSP"/>
    <property type="match status" value="1"/>
</dbReference>
<keyword evidence="8" id="KW-0378">Hydrolase</keyword>
<keyword evidence="16" id="KW-1185">Reference proteome</keyword>
<comment type="pathway">
    <text evidence="2">Amino-acid biosynthesis; L-serine biosynthesis; L-serine from 3-phospho-D-glycerate: step 3/3.</text>
</comment>
<dbReference type="GO" id="GO:0000287">
    <property type="term" value="F:magnesium ion binding"/>
    <property type="evidence" value="ECO:0007669"/>
    <property type="project" value="TreeGrafter"/>
</dbReference>
<keyword evidence="9" id="KW-0460">Magnesium</keyword>
<evidence type="ECO:0000256" key="1">
    <source>
        <dbReference type="ARBA" id="ARBA00001946"/>
    </source>
</evidence>
<dbReference type="HOGENOM" id="CLU_036368_4_0_6"/>
<accession>B8KUQ3</accession>
<dbReference type="SFLD" id="SFLDG01137">
    <property type="entry name" value="C1.6.1:_Phosphoserine_Phosphat"/>
    <property type="match status" value="1"/>
</dbReference>
<dbReference type="STRING" id="565045.NOR51B_1399"/>
<feature type="active site" description="Nucleophile" evidence="14">
    <location>
        <position position="111"/>
    </location>
</feature>
<comment type="catalytic activity">
    <reaction evidence="12">
        <text>O-phospho-L-serine + H2O = L-serine + phosphate</text>
        <dbReference type="Rhea" id="RHEA:21208"/>
        <dbReference type="ChEBI" id="CHEBI:15377"/>
        <dbReference type="ChEBI" id="CHEBI:33384"/>
        <dbReference type="ChEBI" id="CHEBI:43474"/>
        <dbReference type="ChEBI" id="CHEBI:57524"/>
        <dbReference type="EC" id="3.1.3.3"/>
    </reaction>
</comment>
<dbReference type="NCBIfam" id="TIGR01488">
    <property type="entry name" value="HAD-SF-IB"/>
    <property type="match status" value="1"/>
</dbReference>
<evidence type="ECO:0000313" key="16">
    <source>
        <dbReference type="Proteomes" id="UP000004699"/>
    </source>
</evidence>
<dbReference type="EMBL" id="DS999411">
    <property type="protein sequence ID" value="EED35454.1"/>
    <property type="molecule type" value="Genomic_DNA"/>
</dbReference>
<keyword evidence="6" id="KW-0028">Amino-acid biosynthesis</keyword>
<proteinExistence type="inferred from homology"/>
<evidence type="ECO:0000313" key="15">
    <source>
        <dbReference type="EMBL" id="EED35454.1"/>
    </source>
</evidence>
<reference evidence="16" key="1">
    <citation type="journal article" date="2013" name="BMC Microbiol.">
        <title>Taxonomy and evolution of bacteriochlorophyll a-containing members of the OM60/NOR5 clade of marine gammaproteobacteria: description of Luminiphilus syltensis gen. nov., sp. nov., reclassification of Haliea rubra as Pseudohaliea rubra gen. nov., comb. nov., and emendation of Chromatocurvus halotolerans.</title>
        <authorList>
            <person name="Spring S."/>
            <person name="Riedel T."/>
            <person name="Sproer C."/>
            <person name="Yan S."/>
            <person name="Harder J."/>
            <person name="Fuchs B.M."/>
        </authorList>
    </citation>
    <scope>NUCLEOTIDE SEQUENCE [LARGE SCALE GENOMIC DNA]</scope>
    <source>
        <strain evidence="16">NOR51-B</strain>
    </source>
</reference>
<dbReference type="SFLD" id="SFLDG01136">
    <property type="entry name" value="C1.6:_Phosphoserine_Phosphatas"/>
    <property type="match status" value="1"/>
</dbReference>
<evidence type="ECO:0000256" key="11">
    <source>
        <dbReference type="ARBA" id="ARBA00031693"/>
    </source>
</evidence>
<keyword evidence="7" id="KW-0479">Metal-binding</keyword>
<dbReference type="InterPro" id="IPR050582">
    <property type="entry name" value="HAD-like_SerB"/>
</dbReference>
<protein>
    <recommendedName>
        <fullName evidence="5">Phosphoserine phosphatase</fullName>
        <ecNumber evidence="4">3.1.3.3</ecNumber>
    </recommendedName>
    <alternativeName>
        <fullName evidence="11">O-phosphoserine phosphohydrolase</fullName>
    </alternativeName>
</protein>
<evidence type="ECO:0000256" key="8">
    <source>
        <dbReference type="ARBA" id="ARBA00022801"/>
    </source>
</evidence>
<dbReference type="InterPro" id="IPR036412">
    <property type="entry name" value="HAD-like_sf"/>
</dbReference>
<dbReference type="Gene3D" id="3.40.50.1000">
    <property type="entry name" value="HAD superfamily/HAD-like"/>
    <property type="match status" value="1"/>
</dbReference>
<dbReference type="GO" id="GO:0005737">
    <property type="term" value="C:cytoplasm"/>
    <property type="evidence" value="ECO:0007669"/>
    <property type="project" value="TreeGrafter"/>
</dbReference>
<dbReference type="EC" id="3.1.3.3" evidence="4"/>
<sequence>MKIDVNFSMAVSTHALTLIVPRTVPCTGAPDTTPVAALLARFGIDIVERRAVPVPRSLAEHRIVEVWYLAAEGGVDGLAQEFDRLADDLEIDLVFQAMAVRRRRYRLAVFDMDSTLIRCEVIDELAARAGVGDRVAAITERAMRGELDFVGSFTERLSMLAGLSESVIADIAATLPITEGMPELITTLRARGIRTVILSGGFNVFAEELQRRFGFEQYHANRLEIEDGRVTGQVVGDIVDGDRKAALLQQIASREGIDLVDTIAVGDGANDLKMIGLAGLGVAFDAKPIVRESAPYNLRYSGLDGVLYLLGAPSEGL</sequence>
<dbReference type="SFLD" id="SFLDS00003">
    <property type="entry name" value="Haloacid_Dehalogenase"/>
    <property type="match status" value="1"/>
</dbReference>
<keyword evidence="10" id="KW-0718">Serine biosynthesis</keyword>
<dbReference type="Proteomes" id="UP000004699">
    <property type="component" value="Unassembled WGS sequence"/>
</dbReference>
<evidence type="ECO:0000256" key="12">
    <source>
        <dbReference type="ARBA" id="ARBA00048138"/>
    </source>
</evidence>
<dbReference type="Pfam" id="PF12710">
    <property type="entry name" value="HAD"/>
    <property type="match status" value="1"/>
</dbReference>
<dbReference type="PANTHER" id="PTHR43344:SF2">
    <property type="entry name" value="PHOSPHOSERINE PHOSPHATASE"/>
    <property type="match status" value="1"/>
</dbReference>
<evidence type="ECO:0000256" key="9">
    <source>
        <dbReference type="ARBA" id="ARBA00022842"/>
    </source>
</evidence>
<comment type="cofactor">
    <cofactor evidence="1">
        <name>Mg(2+)</name>
        <dbReference type="ChEBI" id="CHEBI:18420"/>
    </cofactor>
</comment>
<feature type="active site" description="Proton donor" evidence="14">
    <location>
        <position position="113"/>
    </location>
</feature>
<comment type="catalytic activity">
    <reaction evidence="13">
        <text>O-phospho-D-serine + H2O = D-serine + phosphate</text>
        <dbReference type="Rhea" id="RHEA:24873"/>
        <dbReference type="ChEBI" id="CHEBI:15377"/>
        <dbReference type="ChEBI" id="CHEBI:35247"/>
        <dbReference type="ChEBI" id="CHEBI:43474"/>
        <dbReference type="ChEBI" id="CHEBI:58680"/>
        <dbReference type="EC" id="3.1.3.3"/>
    </reaction>
</comment>
<evidence type="ECO:0000256" key="5">
    <source>
        <dbReference type="ARBA" id="ARBA00015196"/>
    </source>
</evidence>
<evidence type="ECO:0000256" key="2">
    <source>
        <dbReference type="ARBA" id="ARBA00005135"/>
    </source>
</evidence>
<evidence type="ECO:0000256" key="4">
    <source>
        <dbReference type="ARBA" id="ARBA00012640"/>
    </source>
</evidence>
<evidence type="ECO:0000256" key="7">
    <source>
        <dbReference type="ARBA" id="ARBA00022723"/>
    </source>
</evidence>
<evidence type="ECO:0000256" key="13">
    <source>
        <dbReference type="ARBA" id="ARBA00048523"/>
    </source>
</evidence>
<dbReference type="InterPro" id="IPR004469">
    <property type="entry name" value="PSP"/>
</dbReference>
<comment type="similarity">
    <text evidence="3">Belongs to the HAD-like hydrolase superfamily. SerB family.</text>
</comment>
<dbReference type="AlphaFoldDB" id="B8KUQ3"/>
<organism evidence="15 16">
    <name type="scientific">Luminiphilus syltensis NOR5-1B</name>
    <dbReference type="NCBI Taxonomy" id="565045"/>
    <lineage>
        <taxon>Bacteria</taxon>
        <taxon>Pseudomonadati</taxon>
        <taxon>Pseudomonadota</taxon>
        <taxon>Gammaproteobacteria</taxon>
        <taxon>Cellvibrionales</taxon>
        <taxon>Halieaceae</taxon>
        <taxon>Luminiphilus</taxon>
    </lineage>
</organism>
<gene>
    <name evidence="15" type="ORF">NOR51B_1399</name>
</gene>
<dbReference type="NCBIfam" id="TIGR00338">
    <property type="entry name" value="serB"/>
    <property type="match status" value="1"/>
</dbReference>
<evidence type="ECO:0000256" key="6">
    <source>
        <dbReference type="ARBA" id="ARBA00022605"/>
    </source>
</evidence>